<dbReference type="OrthoDB" id="1274115at2759"/>
<accession>A0A816VT11</accession>
<dbReference type="GO" id="GO:0008210">
    <property type="term" value="P:estrogen metabolic process"/>
    <property type="evidence" value="ECO:0007669"/>
    <property type="project" value="TreeGrafter"/>
</dbReference>
<comment type="similarity">
    <text evidence="2">Belongs to the short-chain dehydrogenases/reductases (SDR) family.</text>
</comment>
<proteinExistence type="inferred from homology"/>
<dbReference type="SUPFAM" id="SSF51735">
    <property type="entry name" value="NAD(P)-binding Rossmann-fold domains"/>
    <property type="match status" value="1"/>
</dbReference>
<dbReference type="EMBL" id="CAJNOV010000130">
    <property type="protein sequence ID" value="CAF0995430.1"/>
    <property type="molecule type" value="Genomic_DNA"/>
</dbReference>
<dbReference type="Proteomes" id="UP000663866">
    <property type="component" value="Unassembled WGS sequence"/>
</dbReference>
<evidence type="ECO:0000259" key="3">
    <source>
        <dbReference type="SMART" id="SM00822"/>
    </source>
</evidence>
<dbReference type="PRINTS" id="PR00081">
    <property type="entry name" value="GDHRDH"/>
</dbReference>
<evidence type="ECO:0000256" key="2">
    <source>
        <dbReference type="RuleBase" id="RU000363"/>
    </source>
</evidence>
<keyword evidence="1" id="KW-0560">Oxidoreductase</keyword>
<evidence type="ECO:0000313" key="10">
    <source>
        <dbReference type="EMBL" id="CAF3957046.1"/>
    </source>
</evidence>
<dbReference type="EMBL" id="CAJOBG010000490">
    <property type="protein sequence ID" value="CAF3821209.1"/>
    <property type="molecule type" value="Genomic_DNA"/>
</dbReference>
<dbReference type="InterPro" id="IPR002347">
    <property type="entry name" value="SDR_fam"/>
</dbReference>
<evidence type="ECO:0000256" key="1">
    <source>
        <dbReference type="ARBA" id="ARBA00023002"/>
    </source>
</evidence>
<dbReference type="Proteomes" id="UP000663855">
    <property type="component" value="Unassembled WGS sequence"/>
</dbReference>
<evidence type="ECO:0000313" key="8">
    <source>
        <dbReference type="EMBL" id="CAF3797364.1"/>
    </source>
</evidence>
<name>A0A816VT11_9BILA</name>
<keyword evidence="12" id="KW-1185">Reference proteome</keyword>
<dbReference type="Proteomes" id="UP000681720">
    <property type="component" value="Unassembled WGS sequence"/>
</dbReference>
<dbReference type="GO" id="GO:0004303">
    <property type="term" value="F:estradiol 17-beta-dehydrogenase [NAD(P)+] activity"/>
    <property type="evidence" value="ECO:0007669"/>
    <property type="project" value="TreeGrafter"/>
</dbReference>
<gene>
    <name evidence="4" type="ORF">CJN711_LOCUS2070</name>
    <name evidence="10" type="ORF">GIL414_LOCUS9405</name>
    <name evidence="5" type="ORF">KQP761_LOCUS12369</name>
    <name evidence="9" type="ORF">OVN521_LOCUS5060</name>
    <name evidence="8" type="ORF">UXM345_LOCUS4598</name>
    <name evidence="7" type="ORF">WKI299_LOCUS25659</name>
    <name evidence="6" type="ORF">XDN619_LOCUS681</name>
</gene>
<dbReference type="PRINTS" id="PR00080">
    <property type="entry name" value="SDRFAMILY"/>
</dbReference>
<feature type="domain" description="Ketoreductase" evidence="3">
    <location>
        <begin position="4"/>
        <end position="199"/>
    </location>
</feature>
<protein>
    <recommendedName>
        <fullName evidence="3">Ketoreductase domain-containing protein</fullName>
    </recommendedName>
</protein>
<dbReference type="Proteomes" id="UP000663887">
    <property type="component" value="Unassembled WGS sequence"/>
</dbReference>
<dbReference type="AlphaFoldDB" id="A0A816VT11"/>
<dbReference type="Proteomes" id="UP000663856">
    <property type="component" value="Unassembled WGS sequence"/>
</dbReference>
<dbReference type="InterPro" id="IPR057326">
    <property type="entry name" value="KR_dom"/>
</dbReference>
<evidence type="ECO:0000313" key="7">
    <source>
        <dbReference type="EMBL" id="CAF2127571.1"/>
    </source>
</evidence>
<evidence type="ECO:0000313" key="12">
    <source>
        <dbReference type="Proteomes" id="UP000663866"/>
    </source>
</evidence>
<dbReference type="GO" id="GO:0006631">
    <property type="term" value="P:fatty acid metabolic process"/>
    <property type="evidence" value="ECO:0007669"/>
    <property type="project" value="TreeGrafter"/>
</dbReference>
<evidence type="ECO:0000313" key="4">
    <source>
        <dbReference type="EMBL" id="CAF0995430.1"/>
    </source>
</evidence>
<dbReference type="Gene3D" id="3.40.50.720">
    <property type="entry name" value="NAD(P)-binding Rossmann-like Domain"/>
    <property type="match status" value="1"/>
</dbReference>
<dbReference type="GO" id="GO:0008209">
    <property type="term" value="P:androgen metabolic process"/>
    <property type="evidence" value="ECO:0007669"/>
    <property type="project" value="TreeGrafter"/>
</dbReference>
<evidence type="ECO:0000313" key="11">
    <source>
        <dbReference type="Proteomes" id="UP000663856"/>
    </source>
</evidence>
<organism evidence="7 11">
    <name type="scientific">Rotaria magnacalcarata</name>
    <dbReference type="NCBI Taxonomy" id="392030"/>
    <lineage>
        <taxon>Eukaryota</taxon>
        <taxon>Metazoa</taxon>
        <taxon>Spiralia</taxon>
        <taxon>Gnathifera</taxon>
        <taxon>Rotifera</taxon>
        <taxon>Eurotatoria</taxon>
        <taxon>Bdelloidea</taxon>
        <taxon>Philodinida</taxon>
        <taxon>Philodinidae</taxon>
        <taxon>Rotaria</taxon>
    </lineage>
</organism>
<evidence type="ECO:0000313" key="5">
    <source>
        <dbReference type="EMBL" id="CAF1458357.1"/>
    </source>
</evidence>
<sequence length="257" mass="28058">MNGLVALITGGASGLGLACINRFLKQGISHVHFCDLPTSKGEEIVKTMDSSLVTYHPVDVTHDSEVEDMFKKIQEKNSKLNCLVQCAGIGVAFRCYNINKRSMHSMEEFNRVMNVNVFGTFNVLRRACHIMADNQPDTNGQRGVIINTSSIAAYEGQIGQVAYSAASGALESMTLPLARDLSSVGIRVCTILPGVFDHTKMIEPVSEKGKQLLASMITFPSKLGLPDDFARLAQHIIENNYLNGESIRLDGAIRMPP</sequence>
<dbReference type="EMBL" id="CAJNRF010011038">
    <property type="protein sequence ID" value="CAF2127571.1"/>
    <property type="molecule type" value="Genomic_DNA"/>
</dbReference>
<dbReference type="PANTHER" id="PTHR43658">
    <property type="entry name" value="SHORT-CHAIN DEHYDROGENASE/REDUCTASE"/>
    <property type="match status" value="1"/>
</dbReference>
<dbReference type="Proteomes" id="UP000663842">
    <property type="component" value="Unassembled WGS sequence"/>
</dbReference>
<dbReference type="InterPro" id="IPR036291">
    <property type="entry name" value="NAD(P)-bd_dom_sf"/>
</dbReference>
<reference evidence="7" key="1">
    <citation type="submission" date="2021-02" db="EMBL/GenBank/DDBJ databases">
        <authorList>
            <person name="Nowell W R."/>
        </authorList>
    </citation>
    <scope>NUCLEOTIDE SEQUENCE</scope>
</reference>
<dbReference type="GO" id="GO:0005739">
    <property type="term" value="C:mitochondrion"/>
    <property type="evidence" value="ECO:0007669"/>
    <property type="project" value="TreeGrafter"/>
</dbReference>
<dbReference type="Proteomes" id="UP000663834">
    <property type="component" value="Unassembled WGS sequence"/>
</dbReference>
<comment type="caution">
    <text evidence="7">The sequence shown here is derived from an EMBL/GenBank/DDBJ whole genome shotgun (WGS) entry which is preliminary data.</text>
</comment>
<dbReference type="EMBL" id="CAJOBJ010003208">
    <property type="protein sequence ID" value="CAF3957046.1"/>
    <property type="molecule type" value="Genomic_DNA"/>
</dbReference>
<dbReference type="EMBL" id="CAJOBF010000319">
    <property type="protein sequence ID" value="CAF3797364.1"/>
    <property type="molecule type" value="Genomic_DNA"/>
</dbReference>
<dbReference type="EMBL" id="CAJNOW010005722">
    <property type="protein sequence ID" value="CAF1458357.1"/>
    <property type="molecule type" value="Genomic_DNA"/>
</dbReference>
<evidence type="ECO:0000313" key="6">
    <source>
        <dbReference type="EMBL" id="CAF1946554.1"/>
    </source>
</evidence>
<dbReference type="PANTHER" id="PTHR43658:SF8">
    <property type="entry name" value="17-BETA-HYDROXYSTEROID DEHYDROGENASE 14-RELATED"/>
    <property type="match status" value="1"/>
</dbReference>
<dbReference type="SMART" id="SM00822">
    <property type="entry name" value="PKS_KR"/>
    <property type="match status" value="1"/>
</dbReference>
<dbReference type="EMBL" id="CAJNRG010000034">
    <property type="protein sequence ID" value="CAF1946554.1"/>
    <property type="molecule type" value="Genomic_DNA"/>
</dbReference>
<evidence type="ECO:0000313" key="9">
    <source>
        <dbReference type="EMBL" id="CAF3821209.1"/>
    </source>
</evidence>
<dbReference type="Pfam" id="PF00106">
    <property type="entry name" value="adh_short"/>
    <property type="match status" value="1"/>
</dbReference>